<organism evidence="2 3">
    <name type="scientific">Zoarces viviparus</name>
    <name type="common">Viviparous eelpout</name>
    <name type="synonym">Blennius viviparus</name>
    <dbReference type="NCBI Taxonomy" id="48416"/>
    <lineage>
        <taxon>Eukaryota</taxon>
        <taxon>Metazoa</taxon>
        <taxon>Chordata</taxon>
        <taxon>Craniata</taxon>
        <taxon>Vertebrata</taxon>
        <taxon>Euteleostomi</taxon>
        <taxon>Actinopterygii</taxon>
        <taxon>Neopterygii</taxon>
        <taxon>Teleostei</taxon>
        <taxon>Neoteleostei</taxon>
        <taxon>Acanthomorphata</taxon>
        <taxon>Eupercaria</taxon>
        <taxon>Perciformes</taxon>
        <taxon>Cottioidei</taxon>
        <taxon>Zoarcales</taxon>
        <taxon>Zoarcidae</taxon>
        <taxon>Zoarcinae</taxon>
        <taxon>Zoarces</taxon>
    </lineage>
</organism>
<feature type="compositionally biased region" description="Polar residues" evidence="1">
    <location>
        <begin position="80"/>
        <end position="93"/>
    </location>
</feature>
<feature type="compositionally biased region" description="Polar residues" evidence="1">
    <location>
        <begin position="1"/>
        <end position="13"/>
    </location>
</feature>
<feature type="region of interest" description="Disordered" evidence="1">
    <location>
        <begin position="68"/>
        <end position="104"/>
    </location>
</feature>
<proteinExistence type="predicted"/>
<name>A0AAW1E8T3_ZOAVI</name>
<keyword evidence="3" id="KW-1185">Reference proteome</keyword>
<comment type="caution">
    <text evidence="2">The sequence shown here is derived from an EMBL/GenBank/DDBJ whole genome shotgun (WGS) entry which is preliminary data.</text>
</comment>
<evidence type="ECO:0000313" key="2">
    <source>
        <dbReference type="EMBL" id="KAK9518537.1"/>
    </source>
</evidence>
<evidence type="ECO:0000256" key="1">
    <source>
        <dbReference type="SAM" id="MobiDB-lite"/>
    </source>
</evidence>
<feature type="region of interest" description="Disordered" evidence="1">
    <location>
        <begin position="1"/>
        <end position="36"/>
    </location>
</feature>
<evidence type="ECO:0000313" key="3">
    <source>
        <dbReference type="Proteomes" id="UP001488805"/>
    </source>
</evidence>
<accession>A0AAW1E8T3</accession>
<protein>
    <submittedName>
        <fullName evidence="2">Uncharacterized protein</fullName>
    </submittedName>
</protein>
<dbReference type="Proteomes" id="UP001488805">
    <property type="component" value="Unassembled WGS sequence"/>
</dbReference>
<gene>
    <name evidence="2" type="ORF">VZT92_023843</name>
</gene>
<dbReference type="AlphaFoldDB" id="A0AAW1E8T3"/>
<reference evidence="2 3" key="1">
    <citation type="journal article" date="2024" name="Genome Biol. Evol.">
        <title>Chromosome-level genome assembly of the viviparous eelpout Zoarces viviparus.</title>
        <authorList>
            <person name="Fuhrmann N."/>
            <person name="Brasseur M.V."/>
            <person name="Bakowski C.E."/>
            <person name="Podsiadlowski L."/>
            <person name="Prost S."/>
            <person name="Krehenwinkel H."/>
            <person name="Mayer C."/>
        </authorList>
    </citation>
    <scope>NUCLEOTIDE SEQUENCE [LARGE SCALE GENOMIC DNA]</scope>
    <source>
        <strain evidence="2">NO-MEL_2022_Ind0_liver</strain>
    </source>
</reference>
<dbReference type="EMBL" id="JBCEZU010000538">
    <property type="protein sequence ID" value="KAK9518537.1"/>
    <property type="molecule type" value="Genomic_DNA"/>
</dbReference>
<sequence length="104" mass="11340">MSPSASNHSQKACNLQARRSKLPQTDAAWRSGGGPGCLLTASQRSRCFSARRQESRCRTPRLSDRRSLDLSSLFTRSRPESVTTAEGGSQTEQVDPGTPRACDE</sequence>